<dbReference type="NCBIfam" id="NF003075">
    <property type="entry name" value="PRK03996.1"/>
    <property type="match status" value="1"/>
</dbReference>
<evidence type="ECO:0000256" key="1">
    <source>
        <dbReference type="ARBA" id="ARBA00004496"/>
    </source>
</evidence>
<accession>A1RXQ9</accession>
<sequence length="238" mass="26346">MFPAAPMAGYDRAITIFSPEGRLYQVEYAFEAVKRGMTALGVKAVDGVVLAVEKRSASPLVEGTEKIKKIDSHVGVAFAGLFGDARVLIDQARIYAQSHRLVYGEPIPIELLVKRICDIKQVYTQHGGVRPFGVAFLFAGVDRKGPHLIQTDPGGTYLRCKARAIGAGAQKALDLFVKEYHDDIKIEEATLLALRGLKEAMEDGFTPENIELARIDVYTKEFKIFSTEELAKLFEKLR</sequence>
<dbReference type="SUPFAM" id="SSF56235">
    <property type="entry name" value="N-terminal nucleophile aminohydrolases (Ntn hydrolases)"/>
    <property type="match status" value="1"/>
</dbReference>
<keyword evidence="9" id="KW-1185">Reference proteome</keyword>
<evidence type="ECO:0000256" key="6">
    <source>
        <dbReference type="RuleBase" id="RU000552"/>
    </source>
</evidence>
<evidence type="ECO:0000256" key="3">
    <source>
        <dbReference type="ARBA" id="ARBA00022942"/>
    </source>
</evidence>
<dbReference type="PANTHER" id="PTHR11599">
    <property type="entry name" value="PROTEASOME SUBUNIT ALPHA/BETA"/>
    <property type="match status" value="1"/>
</dbReference>
<dbReference type="SMART" id="SM00948">
    <property type="entry name" value="Proteasome_A_N"/>
    <property type="match status" value="1"/>
</dbReference>
<dbReference type="STRING" id="368408.Tpen_0584"/>
<keyword evidence="3 4" id="KW-0647">Proteasome</keyword>
<evidence type="ECO:0000313" key="8">
    <source>
        <dbReference type="EMBL" id="ABL77989.1"/>
    </source>
</evidence>
<dbReference type="PROSITE" id="PS00388">
    <property type="entry name" value="PROTEASOME_ALPHA_1"/>
    <property type="match status" value="1"/>
</dbReference>
<dbReference type="Gene3D" id="3.60.20.10">
    <property type="entry name" value="Glutamine Phosphoribosylpyrophosphate, subunit 1, domain 1"/>
    <property type="match status" value="1"/>
</dbReference>
<evidence type="ECO:0000256" key="2">
    <source>
        <dbReference type="ARBA" id="ARBA00022490"/>
    </source>
</evidence>
<protein>
    <recommendedName>
        <fullName evidence="4 6">Proteasome subunit alpha</fullName>
    </recommendedName>
    <alternativeName>
        <fullName evidence="4">20S proteasome alpha subunit</fullName>
    </alternativeName>
    <alternativeName>
        <fullName evidence="4">Proteasome core protein PsmA</fullName>
    </alternativeName>
</protein>
<dbReference type="Proteomes" id="UP000000641">
    <property type="component" value="Chromosome"/>
</dbReference>
<comment type="subunit">
    <text evidence="4 6">The 20S proteasome core is composed of 14 alpha and 14 beta subunits that assemble into four stacked heptameric rings, resulting in a barrel-shaped structure. The two inner rings, each composed of seven catalytic beta subunits, are sandwiched by two outer rings, each composed of seven alpha subunits. The catalytic chamber with the active sites is on the inside of the barrel. Has a gated structure, the ends of the cylinder being occluded by the N-termini of the alpha-subunits. Is capped at one or both ends by the proteasome regulatory ATPase, PAN.</text>
</comment>
<dbReference type="eggNOG" id="arCOG00971">
    <property type="taxonomic scope" value="Archaea"/>
</dbReference>
<reference evidence="9" key="1">
    <citation type="journal article" date="2008" name="J. Bacteriol.">
        <title>Genome sequence of Thermofilum pendens reveals an exceptional loss of biosynthetic pathways without genome reduction.</title>
        <authorList>
            <person name="Anderson I."/>
            <person name="Rodriguez J."/>
            <person name="Susanti D."/>
            <person name="Porat I."/>
            <person name="Reich C."/>
            <person name="Ulrich L.E."/>
            <person name="Elkins J.G."/>
            <person name="Mavromatis K."/>
            <person name="Lykidis A."/>
            <person name="Kim E."/>
            <person name="Thompson L.S."/>
            <person name="Nolan M."/>
            <person name="Land M."/>
            <person name="Copeland A."/>
            <person name="Lapidus A."/>
            <person name="Lucas S."/>
            <person name="Detter C."/>
            <person name="Zhulin I.B."/>
            <person name="Olsen G.J."/>
            <person name="Whitman W."/>
            <person name="Mukhopadhyay B."/>
            <person name="Bristow J."/>
            <person name="Kyrpides N."/>
        </authorList>
    </citation>
    <scope>NUCLEOTIDE SEQUENCE [LARGE SCALE GENOMIC DNA]</scope>
    <source>
        <strain evidence="9">DSM 2475 / Hrk 5</strain>
    </source>
</reference>
<dbReference type="InterPro" id="IPR029055">
    <property type="entry name" value="Ntn_hydrolases_N"/>
</dbReference>
<dbReference type="HAMAP" id="MF_00289_A">
    <property type="entry name" value="Proteasome_A_A"/>
    <property type="match status" value="1"/>
</dbReference>
<dbReference type="HOGENOM" id="CLU_035750_4_1_2"/>
<organism evidence="8 9">
    <name type="scientific">Thermofilum pendens (strain DSM 2475 / Hrk 5)</name>
    <dbReference type="NCBI Taxonomy" id="368408"/>
    <lineage>
        <taxon>Archaea</taxon>
        <taxon>Thermoproteota</taxon>
        <taxon>Thermoprotei</taxon>
        <taxon>Thermofilales</taxon>
        <taxon>Thermofilaceae</taxon>
        <taxon>Thermofilum</taxon>
    </lineage>
</organism>
<keyword evidence="2 4" id="KW-0963">Cytoplasm</keyword>
<evidence type="ECO:0000256" key="5">
    <source>
        <dbReference type="PROSITE-ProRule" id="PRU00808"/>
    </source>
</evidence>
<comment type="subcellular location">
    <subcellularLocation>
        <location evidence="1 4 6">Cytoplasm</location>
    </subcellularLocation>
</comment>
<dbReference type="GO" id="GO:0005737">
    <property type="term" value="C:cytoplasm"/>
    <property type="evidence" value="ECO:0007669"/>
    <property type="project" value="UniProtKB-SubCell"/>
</dbReference>
<dbReference type="Pfam" id="PF00227">
    <property type="entry name" value="Proteasome"/>
    <property type="match status" value="1"/>
</dbReference>
<dbReference type="GO" id="GO:0006511">
    <property type="term" value="P:ubiquitin-dependent protein catabolic process"/>
    <property type="evidence" value="ECO:0007669"/>
    <property type="project" value="InterPro"/>
</dbReference>
<comment type="similarity">
    <text evidence="4 5 6">Belongs to the peptidase T1A family.</text>
</comment>
<name>A1RXQ9_THEPD</name>
<dbReference type="KEGG" id="tpe:Tpen_0584"/>
<dbReference type="GO" id="GO:0004298">
    <property type="term" value="F:threonine-type endopeptidase activity"/>
    <property type="evidence" value="ECO:0007669"/>
    <property type="project" value="InterPro"/>
</dbReference>
<dbReference type="EMBL" id="CP000505">
    <property type="protein sequence ID" value="ABL77989.1"/>
    <property type="molecule type" value="Genomic_DNA"/>
</dbReference>
<comment type="function">
    <text evidence="4 6">Component of the proteasome core, a large protease complex with broad specificity involved in protein degradation.</text>
</comment>
<dbReference type="MEROPS" id="T01.970"/>
<evidence type="ECO:0000259" key="7">
    <source>
        <dbReference type="PROSITE" id="PS00388"/>
    </source>
</evidence>
<gene>
    <name evidence="4" type="primary">psmA</name>
    <name evidence="8" type="ordered locus">Tpen_0584</name>
</gene>
<keyword evidence="8" id="KW-0378">Hydrolase</keyword>
<evidence type="ECO:0000313" key="9">
    <source>
        <dbReference type="Proteomes" id="UP000000641"/>
    </source>
</evidence>
<dbReference type="FunFam" id="3.60.20.10:FF:000004">
    <property type="entry name" value="Proteasome subunit alpha type-4"/>
    <property type="match status" value="1"/>
</dbReference>
<evidence type="ECO:0000256" key="4">
    <source>
        <dbReference type="HAMAP-Rule" id="MF_00289"/>
    </source>
</evidence>
<dbReference type="AlphaFoldDB" id="A1RXQ9"/>
<dbReference type="InterPro" id="IPR019982">
    <property type="entry name" value="Proteasome_asu_arc"/>
</dbReference>
<dbReference type="OrthoDB" id="9421at2157"/>
<dbReference type="EnsemblBacteria" id="ABL77989">
    <property type="protein sequence ID" value="ABL77989"/>
    <property type="gene ID" value="Tpen_0584"/>
</dbReference>
<dbReference type="GO" id="GO:0010498">
    <property type="term" value="P:proteasomal protein catabolic process"/>
    <property type="evidence" value="ECO:0007669"/>
    <property type="project" value="UniProtKB-UniRule"/>
</dbReference>
<comment type="activity regulation">
    <text evidence="4">The formation of the proteasomal ATPase PAN-20S proteasome complex, via the docking of the C-termini of PAN into the intersubunit pockets in the alpha-rings, triggers opening of the gate for substrate entry. Interconversion between the open-gate and close-gate conformations leads to a dynamic regulation of the 20S proteasome proteolysis activity.</text>
</comment>
<dbReference type="GO" id="GO:0019773">
    <property type="term" value="C:proteasome core complex, alpha-subunit complex"/>
    <property type="evidence" value="ECO:0007669"/>
    <property type="project" value="UniProtKB-UniRule"/>
</dbReference>
<dbReference type="NCBIfam" id="TIGR03633">
    <property type="entry name" value="arc_protsome_A"/>
    <property type="match status" value="1"/>
</dbReference>
<dbReference type="InterPro" id="IPR000426">
    <property type="entry name" value="Proteasome_asu_N"/>
</dbReference>
<dbReference type="InterPro" id="IPR050115">
    <property type="entry name" value="Proteasome_alpha"/>
</dbReference>
<dbReference type="Pfam" id="PF10584">
    <property type="entry name" value="Proteasome_A_N"/>
    <property type="match status" value="1"/>
</dbReference>
<dbReference type="PROSITE" id="PS51475">
    <property type="entry name" value="PROTEASOME_ALPHA_2"/>
    <property type="match status" value="1"/>
</dbReference>
<dbReference type="InterPro" id="IPR001353">
    <property type="entry name" value="Proteasome_sua/b"/>
</dbReference>
<feature type="domain" description="Proteasome alpha-type subunits" evidence="7">
    <location>
        <begin position="10"/>
        <end position="32"/>
    </location>
</feature>
<dbReference type="CDD" id="cd03756">
    <property type="entry name" value="proteasome_alpha_archeal"/>
    <property type="match status" value="1"/>
</dbReference>
<proteinExistence type="inferred from homology"/>
<dbReference type="InterPro" id="IPR023332">
    <property type="entry name" value="Proteasome_alpha-type"/>
</dbReference>